<dbReference type="EMBL" id="NEXA01000170">
    <property type="protein sequence ID" value="PSN90595.1"/>
    <property type="molecule type" value="Genomic_DNA"/>
</dbReference>
<organism evidence="3 4">
    <name type="scientific">Candidatus Marsarchaeota G1 archaeon OSP_B</name>
    <dbReference type="NCBI Taxonomy" id="1978153"/>
    <lineage>
        <taxon>Archaea</taxon>
        <taxon>Candidatus Marsarchaeota</taxon>
        <taxon>Candidatus Marsarchaeota group 1</taxon>
    </lineage>
</organism>
<reference evidence="3 4" key="1">
    <citation type="submission" date="2017-04" db="EMBL/GenBank/DDBJ databases">
        <title>Novel microbial lineages endemic to geothermal iron-oxide mats fill important gaps in the evolutionary history of Archaea.</title>
        <authorList>
            <person name="Jay Z.J."/>
            <person name="Beam J.P."/>
            <person name="Dlakic M."/>
            <person name="Rusch D.B."/>
            <person name="Kozubal M.A."/>
            <person name="Inskeep W.P."/>
        </authorList>
    </citation>
    <scope>NUCLEOTIDE SEQUENCE [LARGE SCALE GENOMIC DNA]</scope>
    <source>
        <strain evidence="3">OSP_B</strain>
    </source>
</reference>
<dbReference type="GO" id="GO:0046417">
    <property type="term" value="P:chorismate metabolic process"/>
    <property type="evidence" value="ECO:0007669"/>
    <property type="project" value="InterPro"/>
</dbReference>
<accession>A0A2R6AW22</accession>
<evidence type="ECO:0000259" key="2">
    <source>
        <dbReference type="PROSITE" id="PS51168"/>
    </source>
</evidence>
<name>A0A2R6AW22_9ARCH</name>
<comment type="caution">
    <text evidence="3">The sequence shown here is derived from an EMBL/GenBank/DDBJ whole genome shotgun (WGS) entry which is preliminary data.</text>
</comment>
<dbReference type="SUPFAM" id="SSF48600">
    <property type="entry name" value="Chorismate mutase II"/>
    <property type="match status" value="1"/>
</dbReference>
<evidence type="ECO:0000313" key="4">
    <source>
        <dbReference type="Proteomes" id="UP000240838"/>
    </source>
</evidence>
<dbReference type="GO" id="GO:0004106">
    <property type="term" value="F:chorismate mutase activity"/>
    <property type="evidence" value="ECO:0007669"/>
    <property type="project" value="InterPro"/>
</dbReference>
<dbReference type="AlphaFoldDB" id="A0A2R6AW22"/>
<gene>
    <name evidence="3" type="ORF">B9P99_04650</name>
</gene>
<feature type="domain" description="Chorismate mutase" evidence="2">
    <location>
        <begin position="4"/>
        <end position="75"/>
    </location>
</feature>
<feature type="non-terminal residue" evidence="3">
    <location>
        <position position="75"/>
    </location>
</feature>
<evidence type="ECO:0000256" key="1">
    <source>
        <dbReference type="SAM" id="Coils"/>
    </source>
</evidence>
<dbReference type="PROSITE" id="PS51168">
    <property type="entry name" value="CHORISMATE_MUT_2"/>
    <property type="match status" value="1"/>
</dbReference>
<sequence>MNVGEALEELKEVRKELDRVTQQIVRLIEQRVELCEKVAQIKRKANSPFVDLPREEELITKITENSRIKDKSALR</sequence>
<evidence type="ECO:0000313" key="3">
    <source>
        <dbReference type="EMBL" id="PSN90595.1"/>
    </source>
</evidence>
<proteinExistence type="predicted"/>
<dbReference type="InterPro" id="IPR002701">
    <property type="entry name" value="CM_II_prokaryot"/>
</dbReference>
<dbReference type="Gene3D" id="1.20.59.10">
    <property type="entry name" value="Chorismate mutase"/>
    <property type="match status" value="1"/>
</dbReference>
<protein>
    <recommendedName>
        <fullName evidence="2">Chorismate mutase domain-containing protein</fullName>
    </recommendedName>
</protein>
<dbReference type="InterPro" id="IPR036263">
    <property type="entry name" value="Chorismate_II_sf"/>
</dbReference>
<dbReference type="Pfam" id="PF01817">
    <property type="entry name" value="CM_2"/>
    <property type="match status" value="1"/>
</dbReference>
<dbReference type="SMART" id="SM00830">
    <property type="entry name" value="CM_2"/>
    <property type="match status" value="1"/>
</dbReference>
<dbReference type="InterPro" id="IPR036979">
    <property type="entry name" value="CM_dom_sf"/>
</dbReference>
<dbReference type="Proteomes" id="UP000240838">
    <property type="component" value="Unassembled WGS sequence"/>
</dbReference>
<feature type="coiled-coil region" evidence="1">
    <location>
        <begin position="3"/>
        <end position="44"/>
    </location>
</feature>
<keyword evidence="1" id="KW-0175">Coiled coil</keyword>